<proteinExistence type="predicted"/>
<organism evidence="1 2">
    <name type="scientific">Popillia japonica</name>
    <name type="common">Japanese beetle</name>
    <dbReference type="NCBI Taxonomy" id="7064"/>
    <lineage>
        <taxon>Eukaryota</taxon>
        <taxon>Metazoa</taxon>
        <taxon>Ecdysozoa</taxon>
        <taxon>Arthropoda</taxon>
        <taxon>Hexapoda</taxon>
        <taxon>Insecta</taxon>
        <taxon>Pterygota</taxon>
        <taxon>Neoptera</taxon>
        <taxon>Endopterygota</taxon>
        <taxon>Coleoptera</taxon>
        <taxon>Polyphaga</taxon>
        <taxon>Scarabaeiformia</taxon>
        <taxon>Scarabaeidae</taxon>
        <taxon>Rutelinae</taxon>
        <taxon>Popillia</taxon>
    </lineage>
</organism>
<comment type="caution">
    <text evidence="1">The sequence shown here is derived from an EMBL/GenBank/DDBJ whole genome shotgun (WGS) entry which is preliminary data.</text>
</comment>
<reference evidence="1 2" key="1">
    <citation type="journal article" date="2024" name="BMC Genomics">
        <title>De novo assembly and annotation of Popillia japonica's genome with initial clues to its potential as an invasive pest.</title>
        <authorList>
            <person name="Cucini C."/>
            <person name="Boschi S."/>
            <person name="Funari R."/>
            <person name="Cardaioli E."/>
            <person name="Iannotti N."/>
            <person name="Marturano G."/>
            <person name="Paoli F."/>
            <person name="Bruttini M."/>
            <person name="Carapelli A."/>
            <person name="Frati F."/>
            <person name="Nardi F."/>
        </authorList>
    </citation>
    <scope>NUCLEOTIDE SEQUENCE [LARGE SCALE GENOMIC DNA]</scope>
    <source>
        <strain evidence="1">DMR45628</strain>
    </source>
</reference>
<dbReference type="AlphaFoldDB" id="A0AAW1MP61"/>
<gene>
    <name evidence="1" type="ORF">QE152_g5727</name>
</gene>
<evidence type="ECO:0000313" key="1">
    <source>
        <dbReference type="EMBL" id="KAK9746884.1"/>
    </source>
</evidence>
<dbReference type="EMBL" id="JASPKY010000036">
    <property type="protein sequence ID" value="KAK9746884.1"/>
    <property type="molecule type" value="Genomic_DNA"/>
</dbReference>
<dbReference type="Proteomes" id="UP001458880">
    <property type="component" value="Unassembled WGS sequence"/>
</dbReference>
<accession>A0AAW1MP61</accession>
<sequence length="95" mass="10561">MERSPVSSCCCYVWSAAGVDSGLLEAGEWFGGNRLKLNDLKTKKLRISTTITKIEEQEVKFLGLVLTSSLNWSRHADNLRGILASAKNRKSSSWD</sequence>
<name>A0AAW1MP61_POPJA</name>
<evidence type="ECO:0000313" key="2">
    <source>
        <dbReference type="Proteomes" id="UP001458880"/>
    </source>
</evidence>
<protein>
    <submittedName>
        <fullName evidence="1">Uncharacterized protein</fullName>
    </submittedName>
</protein>
<keyword evidence="2" id="KW-1185">Reference proteome</keyword>